<evidence type="ECO:0000256" key="4">
    <source>
        <dbReference type="ARBA" id="ARBA00004763"/>
    </source>
</evidence>
<dbReference type="InterPro" id="IPR000550">
    <property type="entry name" value="Hppk"/>
</dbReference>
<keyword evidence="12" id="KW-0460">Magnesium</keyword>
<feature type="compositionally biased region" description="Basic and acidic residues" evidence="15">
    <location>
        <begin position="608"/>
        <end position="629"/>
    </location>
</feature>
<keyword evidence="8" id="KW-0479">Metal-binding</keyword>
<dbReference type="InterPro" id="IPR045031">
    <property type="entry name" value="DHP_synth-like"/>
</dbReference>
<keyword evidence="13" id="KW-0289">Folate biosynthesis</keyword>
<dbReference type="NCBIfam" id="TIGR01498">
    <property type="entry name" value="folK"/>
    <property type="match status" value="1"/>
</dbReference>
<evidence type="ECO:0000256" key="6">
    <source>
        <dbReference type="ARBA" id="ARBA00009951"/>
    </source>
</evidence>
<feature type="compositionally biased region" description="Basic and acidic residues" evidence="15">
    <location>
        <begin position="549"/>
        <end position="579"/>
    </location>
</feature>
<keyword evidence="14" id="KW-0511">Multifunctional enzyme</keyword>
<sequence>MSTKPGYHRAVVAFGSNLGDRVAHIENAIASMRAAGLQICKLSRLYETKPMYYDKQDSFLNGVAVIDTLLPPLELLGVLQRIEDEQGRIRNIDKGPRTLDLDIILYGREQIDHERLKVPHPLMLEREFVLRPLSDVLYATHRFPVHKSSGHDALAPITSVKGALEELRDPDDTMRDVVVLSPKHPFISSNDPHQSTLIMSILNITPDSFSDGGKLSPSDVDNIVATAKSHIASGATILDIGGQSTRPNATMLSVEQELRRVVPALRAMRTIPEVARGDIAISLDTFYSDVARACIAEGLVDIVNDISAGQLDPKMLATVAELRKTIVLMHMRGTPQTMAGMTDYGRKGVVQKVASELTHRIDAALEAGIPPWRIILDPGIGFAKNEQQNLTLLRAGTDGITGQFPSYLSGYPWLVGTSRKGFIGKITEVANAGERVWGTAACATAAIAGGARILRVHDVEEMSKGAKMADALYRARKDKNKDNKKKGEDHVIGEEDNNQDDKKEVAANVIDKEHDMITPTAASQLDRLSEEKLLASLKRQLRKQERQIKRLEEKHLDGRKRQNRDSDGQEDHTSHHDSELSATELPVKRRYQRAKPSSRAARKKSIERKRDNQKHEGHATLRLKDERMETQALEQMERPGIQPRLERDGTSSQAVSDKNKRIEDGEGEIIRDQQAHPKQDDPVQISDLAPPPQR</sequence>
<evidence type="ECO:0000313" key="17">
    <source>
        <dbReference type="EMBL" id="KAK5095752.1"/>
    </source>
</evidence>
<evidence type="ECO:0000259" key="16">
    <source>
        <dbReference type="PROSITE" id="PS50972"/>
    </source>
</evidence>
<keyword evidence="11" id="KW-0067">ATP-binding</keyword>
<keyword evidence="7" id="KW-0808">Transferase</keyword>
<comment type="catalytic activity">
    <reaction evidence="2">
        <text>6-hydroxymethyl-7,8-dihydropterin + ATP = (7,8-dihydropterin-6-yl)methyl diphosphate + AMP + H(+)</text>
        <dbReference type="Rhea" id="RHEA:11412"/>
        <dbReference type="ChEBI" id="CHEBI:15378"/>
        <dbReference type="ChEBI" id="CHEBI:30616"/>
        <dbReference type="ChEBI" id="CHEBI:44841"/>
        <dbReference type="ChEBI" id="CHEBI:72950"/>
        <dbReference type="ChEBI" id="CHEBI:456215"/>
        <dbReference type="EC" id="2.7.6.3"/>
    </reaction>
</comment>
<evidence type="ECO:0000256" key="11">
    <source>
        <dbReference type="ARBA" id="ARBA00022840"/>
    </source>
</evidence>
<feature type="region of interest" description="Disordered" evidence="15">
    <location>
        <begin position="478"/>
        <end position="503"/>
    </location>
</feature>
<evidence type="ECO:0000256" key="7">
    <source>
        <dbReference type="ARBA" id="ARBA00022679"/>
    </source>
</evidence>
<dbReference type="PROSITE" id="PS00793">
    <property type="entry name" value="DHPS_2"/>
    <property type="match status" value="1"/>
</dbReference>
<comment type="pathway">
    <text evidence="4">Cofactor biosynthesis; tetrahydrofolate biosynthesis; 7,8-dihydrofolate from 2-amino-4-hydroxy-6-hydroxymethyl-7,8-dihydropteridine diphosphate and 4-aminobenzoate: step 1/2.</text>
</comment>
<proteinExistence type="inferred from homology"/>
<comment type="cofactor">
    <cofactor evidence="3">
        <name>Mg(2+)</name>
        <dbReference type="ChEBI" id="CHEBI:18420"/>
    </cofactor>
</comment>
<organism evidence="17 18">
    <name type="scientific">Lithohypha guttulata</name>
    <dbReference type="NCBI Taxonomy" id="1690604"/>
    <lineage>
        <taxon>Eukaryota</taxon>
        <taxon>Fungi</taxon>
        <taxon>Dikarya</taxon>
        <taxon>Ascomycota</taxon>
        <taxon>Pezizomycotina</taxon>
        <taxon>Eurotiomycetes</taxon>
        <taxon>Chaetothyriomycetidae</taxon>
        <taxon>Chaetothyriales</taxon>
        <taxon>Trichomeriaceae</taxon>
        <taxon>Lithohypha</taxon>
    </lineage>
</organism>
<dbReference type="PROSITE" id="PS50972">
    <property type="entry name" value="PTERIN_BINDING"/>
    <property type="match status" value="1"/>
</dbReference>
<evidence type="ECO:0000256" key="5">
    <source>
        <dbReference type="ARBA" id="ARBA00005051"/>
    </source>
</evidence>
<keyword evidence="10" id="KW-0418">Kinase</keyword>
<dbReference type="InterPro" id="IPR006390">
    <property type="entry name" value="DHP_synth_dom"/>
</dbReference>
<dbReference type="Proteomes" id="UP001345013">
    <property type="component" value="Unassembled WGS sequence"/>
</dbReference>
<dbReference type="SUPFAM" id="SSF51717">
    <property type="entry name" value="Dihydropteroate synthetase-like"/>
    <property type="match status" value="1"/>
</dbReference>
<dbReference type="NCBIfam" id="TIGR01496">
    <property type="entry name" value="DHPS"/>
    <property type="match status" value="1"/>
</dbReference>
<comment type="caution">
    <text evidence="17">The sequence shown here is derived from an EMBL/GenBank/DDBJ whole genome shotgun (WGS) entry which is preliminary data.</text>
</comment>
<dbReference type="CDD" id="cd00483">
    <property type="entry name" value="HPPK"/>
    <property type="match status" value="1"/>
</dbReference>
<dbReference type="PROSITE" id="PS00794">
    <property type="entry name" value="HPPK"/>
    <property type="match status" value="1"/>
</dbReference>
<dbReference type="InterPro" id="IPR011005">
    <property type="entry name" value="Dihydropteroate_synth-like_sf"/>
</dbReference>
<protein>
    <submittedName>
        <fullName evidence="17">Trifunctional dihydropteroate synthetase</fullName>
    </submittedName>
</protein>
<feature type="compositionally biased region" description="Basic and acidic residues" evidence="15">
    <location>
        <begin position="657"/>
        <end position="681"/>
    </location>
</feature>
<evidence type="ECO:0000256" key="15">
    <source>
        <dbReference type="SAM" id="MobiDB-lite"/>
    </source>
</evidence>
<gene>
    <name evidence="17" type="primary">FOL1</name>
    <name evidence="17" type="ORF">LTR24_002969</name>
</gene>
<dbReference type="PANTHER" id="PTHR20941:SF1">
    <property type="entry name" value="FOLIC ACID SYNTHESIS PROTEIN FOL1"/>
    <property type="match status" value="1"/>
</dbReference>
<comment type="similarity">
    <text evidence="6">In the C-terminal section; belongs to the DHPS family.</text>
</comment>
<evidence type="ECO:0000256" key="2">
    <source>
        <dbReference type="ARBA" id="ARBA00000198"/>
    </source>
</evidence>
<dbReference type="InterPro" id="IPR000489">
    <property type="entry name" value="Pterin-binding_dom"/>
</dbReference>
<dbReference type="EMBL" id="JAVRRG010000026">
    <property type="protein sequence ID" value="KAK5095752.1"/>
    <property type="molecule type" value="Genomic_DNA"/>
</dbReference>
<evidence type="ECO:0000256" key="8">
    <source>
        <dbReference type="ARBA" id="ARBA00022723"/>
    </source>
</evidence>
<accession>A0ABR0KGG1</accession>
<feature type="region of interest" description="Disordered" evidence="15">
    <location>
        <begin position="549"/>
        <end position="694"/>
    </location>
</feature>
<evidence type="ECO:0000256" key="10">
    <source>
        <dbReference type="ARBA" id="ARBA00022777"/>
    </source>
</evidence>
<evidence type="ECO:0000256" key="12">
    <source>
        <dbReference type="ARBA" id="ARBA00022842"/>
    </source>
</evidence>
<evidence type="ECO:0000256" key="13">
    <source>
        <dbReference type="ARBA" id="ARBA00022909"/>
    </source>
</evidence>
<evidence type="ECO:0000256" key="1">
    <source>
        <dbReference type="ARBA" id="ARBA00000012"/>
    </source>
</evidence>
<dbReference type="Gene3D" id="3.20.20.20">
    <property type="entry name" value="Dihydropteroate synthase-like"/>
    <property type="match status" value="1"/>
</dbReference>
<dbReference type="Pfam" id="PF00809">
    <property type="entry name" value="Pterin_bind"/>
    <property type="match status" value="1"/>
</dbReference>
<name>A0ABR0KGG1_9EURO</name>
<keyword evidence="9" id="KW-0547">Nucleotide-binding</keyword>
<dbReference type="InterPro" id="IPR035907">
    <property type="entry name" value="Hppk_sf"/>
</dbReference>
<evidence type="ECO:0000256" key="3">
    <source>
        <dbReference type="ARBA" id="ARBA00001946"/>
    </source>
</evidence>
<reference evidence="17 18" key="1">
    <citation type="submission" date="2023-08" db="EMBL/GenBank/DDBJ databases">
        <title>Black Yeasts Isolated from many extreme environments.</title>
        <authorList>
            <person name="Coleine C."/>
            <person name="Stajich J.E."/>
            <person name="Selbmann L."/>
        </authorList>
    </citation>
    <scope>NUCLEOTIDE SEQUENCE [LARGE SCALE GENOMIC DNA]</scope>
    <source>
        <strain evidence="17 18">CCFEE 5885</strain>
    </source>
</reference>
<dbReference type="Gene3D" id="3.30.70.560">
    <property type="entry name" value="7,8-Dihydro-6-hydroxymethylpterin-pyrophosphokinase HPPK"/>
    <property type="match status" value="1"/>
</dbReference>
<comment type="catalytic activity">
    <reaction evidence="1">
        <text>(7,8-dihydropterin-6-yl)methyl diphosphate + 4-aminobenzoate = 7,8-dihydropteroate + diphosphate</text>
        <dbReference type="Rhea" id="RHEA:19949"/>
        <dbReference type="ChEBI" id="CHEBI:17836"/>
        <dbReference type="ChEBI" id="CHEBI:17839"/>
        <dbReference type="ChEBI" id="CHEBI:33019"/>
        <dbReference type="ChEBI" id="CHEBI:72950"/>
        <dbReference type="EC" id="2.5.1.15"/>
    </reaction>
</comment>
<dbReference type="Pfam" id="PF01288">
    <property type="entry name" value="HPPK"/>
    <property type="match status" value="1"/>
</dbReference>
<evidence type="ECO:0000256" key="14">
    <source>
        <dbReference type="ARBA" id="ARBA00023268"/>
    </source>
</evidence>
<dbReference type="CDD" id="cd00739">
    <property type="entry name" value="DHPS"/>
    <property type="match status" value="1"/>
</dbReference>
<feature type="domain" description="Pterin-binding" evidence="16">
    <location>
        <begin position="196"/>
        <end position="467"/>
    </location>
</feature>
<dbReference type="PANTHER" id="PTHR20941">
    <property type="entry name" value="FOLATE SYNTHESIS PROTEINS"/>
    <property type="match status" value="1"/>
</dbReference>
<evidence type="ECO:0000313" key="18">
    <source>
        <dbReference type="Proteomes" id="UP001345013"/>
    </source>
</evidence>
<dbReference type="SUPFAM" id="SSF55083">
    <property type="entry name" value="6-hydroxymethyl-7,8-dihydropterin pyrophosphokinase, HPPK"/>
    <property type="match status" value="1"/>
</dbReference>
<keyword evidence="18" id="KW-1185">Reference proteome</keyword>
<comment type="pathway">
    <text evidence="5">Cofactor biosynthesis; tetrahydrofolate biosynthesis; 2-amino-4-hydroxy-6-hydroxymethyl-7,8-dihydropteridine diphosphate from 7,8-dihydroneopterin triphosphate: step 4/4.</text>
</comment>
<evidence type="ECO:0000256" key="9">
    <source>
        <dbReference type="ARBA" id="ARBA00022741"/>
    </source>
</evidence>